<dbReference type="EMBL" id="LAZR01055399">
    <property type="protein sequence ID" value="KKK76450.1"/>
    <property type="molecule type" value="Genomic_DNA"/>
</dbReference>
<name>A0A0F8YRR8_9ZZZZ</name>
<comment type="caution">
    <text evidence="1">The sequence shown here is derived from an EMBL/GenBank/DDBJ whole genome shotgun (WGS) entry which is preliminary data.</text>
</comment>
<dbReference type="AlphaFoldDB" id="A0A0F8YRR8"/>
<organism evidence="1">
    <name type="scientific">marine sediment metagenome</name>
    <dbReference type="NCBI Taxonomy" id="412755"/>
    <lineage>
        <taxon>unclassified sequences</taxon>
        <taxon>metagenomes</taxon>
        <taxon>ecological metagenomes</taxon>
    </lineage>
</organism>
<sequence length="145" mass="16930">MPTELGNRFLTSWRGHPPHMLEPDIPVWFRFLDKYGDLFSALYYDCLLGGPWLTPEQKLDPMQVMWRHNTSKRADAIAELISEVWIIEVSAYPGLRAMGQLQTYQYLWNEDPKIDKVPRMLMVAERIDTDLAATMGKFNVHVYIV</sequence>
<gene>
    <name evidence="1" type="ORF">LCGC14_2863510</name>
</gene>
<proteinExistence type="predicted"/>
<reference evidence="1" key="1">
    <citation type="journal article" date="2015" name="Nature">
        <title>Complex archaea that bridge the gap between prokaryotes and eukaryotes.</title>
        <authorList>
            <person name="Spang A."/>
            <person name="Saw J.H."/>
            <person name="Jorgensen S.L."/>
            <person name="Zaremba-Niedzwiedzka K."/>
            <person name="Martijn J."/>
            <person name="Lind A.E."/>
            <person name="van Eijk R."/>
            <person name="Schleper C."/>
            <person name="Guy L."/>
            <person name="Ettema T.J."/>
        </authorList>
    </citation>
    <scope>NUCLEOTIDE SEQUENCE</scope>
</reference>
<accession>A0A0F8YRR8</accession>
<evidence type="ECO:0000313" key="1">
    <source>
        <dbReference type="EMBL" id="KKK76450.1"/>
    </source>
</evidence>
<protein>
    <submittedName>
        <fullName evidence="1">Uncharacterized protein</fullName>
    </submittedName>
</protein>